<name>A0A5J6SMZ9_9BACI</name>
<dbReference type="EMBL" id="CP031223">
    <property type="protein sequence ID" value="QFF99072.1"/>
    <property type="molecule type" value="Genomic_DNA"/>
</dbReference>
<keyword evidence="3" id="KW-1185">Reference proteome</keyword>
<protein>
    <submittedName>
        <fullName evidence="2">Uncharacterized protein</fullName>
    </submittedName>
</protein>
<keyword evidence="1" id="KW-1133">Transmembrane helix</keyword>
<feature type="transmembrane region" description="Helical" evidence="1">
    <location>
        <begin position="26"/>
        <end position="44"/>
    </location>
</feature>
<organism evidence="2 3">
    <name type="scientific">Psychrobacillus glaciei</name>
    <dbReference type="NCBI Taxonomy" id="2283160"/>
    <lineage>
        <taxon>Bacteria</taxon>
        <taxon>Bacillati</taxon>
        <taxon>Bacillota</taxon>
        <taxon>Bacilli</taxon>
        <taxon>Bacillales</taxon>
        <taxon>Bacillaceae</taxon>
        <taxon>Psychrobacillus</taxon>
    </lineage>
</organism>
<gene>
    <name evidence="2" type="ORF">PB01_09660</name>
</gene>
<evidence type="ECO:0000313" key="2">
    <source>
        <dbReference type="EMBL" id="QFF99072.1"/>
    </source>
</evidence>
<dbReference type="Proteomes" id="UP000325517">
    <property type="component" value="Chromosome"/>
</dbReference>
<keyword evidence="1" id="KW-0812">Transmembrane</keyword>
<sequence>MNKFYYLEDEDDDKWELKRKKEQRRWIWTGIVVFVAMFSLGGYINHLMYDVTTVIKIYDRVVNKFSFESYRSGEIDKVSDNHKDNKHITLSKEEVSDLMVLLRDTPVKGLKEPFKDRNMNPTNYIVILKSDNRDASYDIVLFIGQDESSKEIIFEILKSNRSLAKKYVAKGEDLYNMINDLVEKTP</sequence>
<dbReference type="AlphaFoldDB" id="A0A5J6SMZ9"/>
<evidence type="ECO:0000313" key="3">
    <source>
        <dbReference type="Proteomes" id="UP000325517"/>
    </source>
</evidence>
<reference evidence="2 3" key="1">
    <citation type="submission" date="2018-07" db="EMBL/GenBank/DDBJ databases">
        <title>Complete genome sequence of Psychrobacillus sp. PB01, isolated from iceberg, and comparative genome analysis of Psychrobacillus strains.</title>
        <authorList>
            <person name="Lee P.C."/>
        </authorList>
    </citation>
    <scope>NUCLEOTIDE SEQUENCE [LARGE SCALE GENOMIC DNA]</scope>
    <source>
        <strain evidence="2 3">PB01</strain>
    </source>
</reference>
<dbReference type="RefSeq" id="WP_151700003.1">
    <property type="nucleotide sequence ID" value="NZ_CP031223.1"/>
</dbReference>
<proteinExistence type="predicted"/>
<evidence type="ECO:0000256" key="1">
    <source>
        <dbReference type="SAM" id="Phobius"/>
    </source>
</evidence>
<keyword evidence="1" id="KW-0472">Membrane</keyword>
<dbReference type="KEGG" id="psyo:PB01_09660"/>
<accession>A0A5J6SMZ9</accession>